<evidence type="ECO:0000256" key="1">
    <source>
        <dbReference type="ARBA" id="ARBA00001412"/>
    </source>
</evidence>
<keyword evidence="5" id="KW-0964">Secreted</keyword>
<comment type="similarity">
    <text evidence="10">Belongs to the plant egg cell-secreted peptide family.</text>
</comment>
<comment type="function">
    <text evidence="9">Involved in the regulation of gamete interactions during the double fertilization and to prevent multiple-pollen tube attraction; mediates the redistribution of the gamete fusogen HAP2/GCS1 to the cell surface after secretion upon sperm arrival.</text>
</comment>
<evidence type="ECO:0000313" key="14">
    <source>
        <dbReference type="EMBL" id="KAK9221399.1"/>
    </source>
</evidence>
<keyword evidence="8" id="KW-0968">Cytoplasmic vesicle</keyword>
<dbReference type="Gene3D" id="3.20.20.80">
    <property type="entry name" value="Glycosidases"/>
    <property type="match status" value="1"/>
</dbReference>
<accession>A0AAP0R042</accession>
<feature type="signal peptide" evidence="11">
    <location>
        <begin position="1"/>
        <end position="23"/>
    </location>
</feature>
<gene>
    <name evidence="14" type="ORF">WN944_009825</name>
</gene>
<comment type="subcellular location">
    <subcellularLocation>
        <location evidence="2">Cytoplasmic vesicle</location>
    </subcellularLocation>
    <subcellularLocation>
        <location evidence="3">Secreted</location>
    </subcellularLocation>
</comment>
<evidence type="ECO:0000256" key="8">
    <source>
        <dbReference type="ARBA" id="ARBA00023329"/>
    </source>
</evidence>
<evidence type="ECO:0000256" key="2">
    <source>
        <dbReference type="ARBA" id="ARBA00004541"/>
    </source>
</evidence>
<dbReference type="InterPro" id="IPR031330">
    <property type="entry name" value="Gly_Hdrlase_35_cat"/>
</dbReference>
<dbReference type="EMBL" id="JBCGBO010000002">
    <property type="protein sequence ID" value="KAK9221399.1"/>
    <property type="molecule type" value="Genomic_DNA"/>
</dbReference>
<dbReference type="GO" id="GO:0009567">
    <property type="term" value="P:double fertilization forming a zygote and endosperm"/>
    <property type="evidence" value="ECO:0007669"/>
    <property type="project" value="InterPro"/>
</dbReference>
<dbReference type="InterPro" id="IPR017853">
    <property type="entry name" value="GH"/>
</dbReference>
<dbReference type="Pfam" id="PF05617">
    <property type="entry name" value="Prolamin_like"/>
    <property type="match status" value="1"/>
</dbReference>
<feature type="domain" description="Glycoside hydrolase 35 catalytic" evidence="12">
    <location>
        <begin position="127"/>
        <end position="157"/>
    </location>
</feature>
<evidence type="ECO:0000256" key="7">
    <source>
        <dbReference type="ARBA" id="ARBA00023279"/>
    </source>
</evidence>
<evidence type="ECO:0000256" key="3">
    <source>
        <dbReference type="ARBA" id="ARBA00004613"/>
    </source>
</evidence>
<dbReference type="EC" id="3.2.1.23" evidence="4"/>
<keyword evidence="15" id="KW-1185">Reference proteome</keyword>
<evidence type="ECO:0000313" key="15">
    <source>
        <dbReference type="Proteomes" id="UP001428341"/>
    </source>
</evidence>
<evidence type="ECO:0000256" key="4">
    <source>
        <dbReference type="ARBA" id="ARBA00012756"/>
    </source>
</evidence>
<evidence type="ECO:0000256" key="9">
    <source>
        <dbReference type="ARBA" id="ARBA00034457"/>
    </source>
</evidence>
<name>A0AAP0R042_9ROSI</name>
<dbReference type="Pfam" id="PF01301">
    <property type="entry name" value="Glyco_hydro_35"/>
    <property type="match status" value="1"/>
</dbReference>
<evidence type="ECO:0000259" key="12">
    <source>
        <dbReference type="Pfam" id="PF01301"/>
    </source>
</evidence>
<evidence type="ECO:0000256" key="11">
    <source>
        <dbReference type="SAM" id="SignalP"/>
    </source>
</evidence>
<dbReference type="GO" id="GO:0080155">
    <property type="term" value="P:regulation of double fertilization forming a zygote and endosperm"/>
    <property type="evidence" value="ECO:0007669"/>
    <property type="project" value="UniProtKB-ARBA"/>
</dbReference>
<evidence type="ECO:0000256" key="5">
    <source>
        <dbReference type="ARBA" id="ARBA00022525"/>
    </source>
</evidence>
<evidence type="ECO:0000256" key="10">
    <source>
        <dbReference type="ARBA" id="ARBA00034484"/>
    </source>
</evidence>
<dbReference type="Proteomes" id="UP001428341">
    <property type="component" value="Unassembled WGS sequence"/>
</dbReference>
<reference evidence="14 15" key="1">
    <citation type="submission" date="2024-05" db="EMBL/GenBank/DDBJ databases">
        <title>Haplotype-resolved chromosome-level genome assembly of Huyou (Citrus changshanensis).</title>
        <authorList>
            <person name="Miao C."/>
            <person name="Chen W."/>
            <person name="Wu Y."/>
            <person name="Wang L."/>
            <person name="Zhao S."/>
            <person name="Grierson D."/>
            <person name="Xu C."/>
            <person name="Chen K."/>
        </authorList>
    </citation>
    <scope>NUCLEOTIDE SEQUENCE [LARGE SCALE GENOMIC DNA]</scope>
    <source>
        <strain evidence="14">01-14</strain>
        <tissue evidence="14">Leaf</tissue>
    </source>
</reference>
<evidence type="ECO:0000259" key="13">
    <source>
        <dbReference type="Pfam" id="PF05617"/>
    </source>
</evidence>
<dbReference type="PANTHER" id="PTHR35293">
    <property type="entry name" value="EGG CELL-SECRETED PROTEIN 1.5"/>
    <property type="match status" value="1"/>
</dbReference>
<sequence length="158" mass="17739">MALKHVFFILALTCLIMANITNATSRNDRLNNNMKPDYDLVTRLEASRGPTECWNPLMKLKSCSNEIVIFFLNSQADIGHDYCRAIDIITRNCWPAMLTSLGFTAKEGNILRGYCDASSAPSLGGLAMWPDLIQKTKDGGLDAIETYILWNAHEPQRR</sequence>
<dbReference type="InterPro" id="IPR044711">
    <property type="entry name" value="EC11-15"/>
</dbReference>
<dbReference type="GO" id="GO:2000008">
    <property type="term" value="P:regulation of protein localization to cell surface"/>
    <property type="evidence" value="ECO:0007669"/>
    <property type="project" value="UniProtKB-ARBA"/>
</dbReference>
<dbReference type="GO" id="GO:0031410">
    <property type="term" value="C:cytoplasmic vesicle"/>
    <property type="evidence" value="ECO:0007669"/>
    <property type="project" value="UniProtKB-SubCell"/>
</dbReference>
<dbReference type="AlphaFoldDB" id="A0AAP0R042"/>
<keyword evidence="7" id="KW-0278">Fertilization</keyword>
<dbReference type="InterPro" id="IPR008502">
    <property type="entry name" value="Prolamin-like"/>
</dbReference>
<protein>
    <recommendedName>
        <fullName evidence="4">beta-galactosidase</fullName>
        <ecNumber evidence="4">3.2.1.23</ecNumber>
    </recommendedName>
</protein>
<dbReference type="PANTHER" id="PTHR35293:SF10">
    <property type="entry name" value="EGG CELL-SECRETED PROTEIN 1.2-RELATED"/>
    <property type="match status" value="1"/>
</dbReference>
<feature type="domain" description="Prolamin-like" evidence="13">
    <location>
        <begin position="52"/>
        <end position="116"/>
    </location>
</feature>
<evidence type="ECO:0000256" key="6">
    <source>
        <dbReference type="ARBA" id="ARBA00022729"/>
    </source>
</evidence>
<dbReference type="GO" id="GO:0005576">
    <property type="term" value="C:extracellular region"/>
    <property type="evidence" value="ECO:0007669"/>
    <property type="project" value="UniProtKB-SubCell"/>
</dbReference>
<dbReference type="GO" id="GO:0004565">
    <property type="term" value="F:beta-galactosidase activity"/>
    <property type="evidence" value="ECO:0007669"/>
    <property type="project" value="UniProtKB-EC"/>
</dbReference>
<feature type="chain" id="PRO_5042822009" description="beta-galactosidase" evidence="11">
    <location>
        <begin position="24"/>
        <end position="158"/>
    </location>
</feature>
<organism evidence="14 15">
    <name type="scientific">Citrus x changshan-huyou</name>
    <dbReference type="NCBI Taxonomy" id="2935761"/>
    <lineage>
        <taxon>Eukaryota</taxon>
        <taxon>Viridiplantae</taxon>
        <taxon>Streptophyta</taxon>
        <taxon>Embryophyta</taxon>
        <taxon>Tracheophyta</taxon>
        <taxon>Spermatophyta</taxon>
        <taxon>Magnoliopsida</taxon>
        <taxon>eudicotyledons</taxon>
        <taxon>Gunneridae</taxon>
        <taxon>Pentapetalae</taxon>
        <taxon>rosids</taxon>
        <taxon>malvids</taxon>
        <taxon>Sapindales</taxon>
        <taxon>Rutaceae</taxon>
        <taxon>Aurantioideae</taxon>
        <taxon>Citrus</taxon>
    </lineage>
</organism>
<comment type="caution">
    <text evidence="14">The sequence shown here is derived from an EMBL/GenBank/DDBJ whole genome shotgun (WGS) entry which is preliminary data.</text>
</comment>
<dbReference type="SUPFAM" id="SSF51445">
    <property type="entry name" value="(Trans)glycosidases"/>
    <property type="match status" value="1"/>
</dbReference>
<comment type="catalytic activity">
    <reaction evidence="1">
        <text>Hydrolysis of terminal non-reducing beta-D-galactose residues in beta-D-galactosides.</text>
        <dbReference type="EC" id="3.2.1.23"/>
    </reaction>
</comment>
<keyword evidence="6 11" id="KW-0732">Signal</keyword>
<proteinExistence type="inferred from homology"/>